<name>A0AAN9KCM9_CANGL</name>
<comment type="caution">
    <text evidence="1">The sequence shown here is derived from an EMBL/GenBank/DDBJ whole genome shotgun (WGS) entry which is preliminary data.</text>
</comment>
<dbReference type="AlphaFoldDB" id="A0AAN9KCM9"/>
<reference evidence="1 2" key="1">
    <citation type="submission" date="2024-01" db="EMBL/GenBank/DDBJ databases">
        <title>The genomes of 5 underutilized Papilionoideae crops provide insights into root nodulation and disease resistanc.</title>
        <authorList>
            <person name="Jiang F."/>
        </authorList>
    </citation>
    <scope>NUCLEOTIDE SEQUENCE [LARGE SCALE GENOMIC DNA]</scope>
    <source>
        <strain evidence="1">LVBAO_FW01</strain>
        <tissue evidence="1">Leaves</tissue>
    </source>
</reference>
<proteinExistence type="predicted"/>
<gene>
    <name evidence="1" type="ORF">VNO77_39465</name>
</gene>
<accession>A0AAN9KCM9</accession>
<keyword evidence="2" id="KW-1185">Reference proteome</keyword>
<organism evidence="1 2">
    <name type="scientific">Canavalia gladiata</name>
    <name type="common">Sword bean</name>
    <name type="synonym">Dolichos gladiatus</name>
    <dbReference type="NCBI Taxonomy" id="3824"/>
    <lineage>
        <taxon>Eukaryota</taxon>
        <taxon>Viridiplantae</taxon>
        <taxon>Streptophyta</taxon>
        <taxon>Embryophyta</taxon>
        <taxon>Tracheophyta</taxon>
        <taxon>Spermatophyta</taxon>
        <taxon>Magnoliopsida</taxon>
        <taxon>eudicotyledons</taxon>
        <taxon>Gunneridae</taxon>
        <taxon>Pentapetalae</taxon>
        <taxon>rosids</taxon>
        <taxon>fabids</taxon>
        <taxon>Fabales</taxon>
        <taxon>Fabaceae</taxon>
        <taxon>Papilionoideae</taxon>
        <taxon>50 kb inversion clade</taxon>
        <taxon>NPAAA clade</taxon>
        <taxon>indigoferoid/millettioid clade</taxon>
        <taxon>Phaseoleae</taxon>
        <taxon>Canavalia</taxon>
    </lineage>
</organism>
<dbReference type="Proteomes" id="UP001367508">
    <property type="component" value="Unassembled WGS sequence"/>
</dbReference>
<evidence type="ECO:0000313" key="2">
    <source>
        <dbReference type="Proteomes" id="UP001367508"/>
    </source>
</evidence>
<dbReference type="EMBL" id="JAYMYQ010000009">
    <property type="protein sequence ID" value="KAK7314251.1"/>
    <property type="molecule type" value="Genomic_DNA"/>
</dbReference>
<sequence>MLLAIWKLVVYSLFTGHCLLNPHICIAAYIGSVGFRVRTEVYSLSVDYKNALNASYLLDGILNPFIDLSKCQELPTFLGKEFPKLWDYYEI</sequence>
<protein>
    <submittedName>
        <fullName evidence="1">Uncharacterized protein</fullName>
    </submittedName>
</protein>
<evidence type="ECO:0000313" key="1">
    <source>
        <dbReference type="EMBL" id="KAK7314251.1"/>
    </source>
</evidence>